<dbReference type="RefSeq" id="WP_256925946.1">
    <property type="nucleotide sequence ID" value="NZ_NGKW01000018.1"/>
</dbReference>
<gene>
    <name evidence="1" type="ORF">A5810_003021</name>
</gene>
<sequence length="119" mass="14316">MVSRNVRNALRQVMNCCKKFQQIIVYFGDNPTIFFQTNEYICAVIGQCMYLRELVRFVLPNSWKKVHQEIIWTRTICMCNKCAHPNQLNLYHLWLFIKSDIPVLYLFCQEYLEAEKKLD</sequence>
<name>A0A242AZY9_ENTFC</name>
<dbReference type="Proteomes" id="UP000194885">
    <property type="component" value="Unassembled WGS sequence"/>
</dbReference>
<accession>A0A242AZY9</accession>
<dbReference type="EMBL" id="NGKW01000018">
    <property type="protein sequence ID" value="OTN86623.1"/>
    <property type="molecule type" value="Genomic_DNA"/>
</dbReference>
<reference evidence="1 2" key="1">
    <citation type="submission" date="2017-05" db="EMBL/GenBank/DDBJ databases">
        <title>The Genome Sequence of Enterococcus faecium 7H8_DIV0219.</title>
        <authorList>
            <consortium name="The Broad Institute Genomics Platform"/>
            <consortium name="The Broad Institute Genomic Center for Infectious Diseases"/>
            <person name="Earl A."/>
            <person name="Manson A."/>
            <person name="Schwartman J."/>
            <person name="Gilmore M."/>
            <person name="Abouelleil A."/>
            <person name="Cao P."/>
            <person name="Chapman S."/>
            <person name="Cusick C."/>
            <person name="Shea T."/>
            <person name="Young S."/>
            <person name="Neafsey D."/>
            <person name="Nusbaum C."/>
            <person name="Birren B."/>
        </authorList>
    </citation>
    <scope>NUCLEOTIDE SEQUENCE [LARGE SCALE GENOMIC DNA]</scope>
    <source>
        <strain evidence="1 2">7H8_DIV0219</strain>
    </source>
</reference>
<comment type="caution">
    <text evidence="1">The sequence shown here is derived from an EMBL/GenBank/DDBJ whole genome shotgun (WGS) entry which is preliminary data.</text>
</comment>
<proteinExistence type="predicted"/>
<organism evidence="1 2">
    <name type="scientific">Enterococcus faecium</name>
    <name type="common">Streptococcus faecium</name>
    <dbReference type="NCBI Taxonomy" id="1352"/>
    <lineage>
        <taxon>Bacteria</taxon>
        <taxon>Bacillati</taxon>
        <taxon>Bacillota</taxon>
        <taxon>Bacilli</taxon>
        <taxon>Lactobacillales</taxon>
        <taxon>Enterococcaceae</taxon>
        <taxon>Enterococcus</taxon>
    </lineage>
</organism>
<dbReference type="AlphaFoldDB" id="A0A242AZY9"/>
<evidence type="ECO:0000313" key="2">
    <source>
        <dbReference type="Proteomes" id="UP000194885"/>
    </source>
</evidence>
<protein>
    <submittedName>
        <fullName evidence="1">Uncharacterized protein</fullName>
    </submittedName>
</protein>
<evidence type="ECO:0000313" key="1">
    <source>
        <dbReference type="EMBL" id="OTN86623.1"/>
    </source>
</evidence>